<dbReference type="Proteomes" id="UP000662888">
    <property type="component" value="Chromosome"/>
</dbReference>
<dbReference type="EMBL" id="CP065053">
    <property type="protein sequence ID" value="QPI50359.1"/>
    <property type="molecule type" value="Genomic_DNA"/>
</dbReference>
<evidence type="ECO:0000313" key="2">
    <source>
        <dbReference type="Proteomes" id="UP000662888"/>
    </source>
</evidence>
<keyword evidence="2" id="KW-1185">Reference proteome</keyword>
<sequence>MSKSARYEWHDQQASLNERMKVFLENPNMEQLEAVVAEMHAYAAAARSGNIEIPTRWVSFH</sequence>
<reference evidence="1 2" key="1">
    <citation type="submission" date="2020-11" db="EMBL/GenBank/DDBJ databases">
        <authorList>
            <person name="Sun Q."/>
        </authorList>
    </citation>
    <scope>NUCLEOTIDE SEQUENCE [LARGE SCALE GENOMIC DNA]</scope>
    <source>
        <strain evidence="1 2">P8398</strain>
    </source>
</reference>
<name>A0AA49A8G8_9BURK</name>
<organism evidence="1 2">
    <name type="scientific">Massilia antarctica</name>
    <dbReference type="NCBI Taxonomy" id="2765360"/>
    <lineage>
        <taxon>Bacteria</taxon>
        <taxon>Pseudomonadati</taxon>
        <taxon>Pseudomonadota</taxon>
        <taxon>Betaproteobacteria</taxon>
        <taxon>Burkholderiales</taxon>
        <taxon>Oxalobacteraceae</taxon>
        <taxon>Telluria group</taxon>
        <taxon>Massilia</taxon>
    </lineage>
</organism>
<evidence type="ECO:0000313" key="1">
    <source>
        <dbReference type="EMBL" id="QPI50359.1"/>
    </source>
</evidence>
<gene>
    <name evidence="1" type="ORF">IV454_01615</name>
</gene>
<dbReference type="RefSeq" id="WP_206089895.1">
    <property type="nucleotide sequence ID" value="NZ_CP065053.1"/>
</dbReference>
<accession>A0AA49A8G8</accession>
<proteinExistence type="predicted"/>
<protein>
    <submittedName>
        <fullName evidence="1">Uncharacterized protein</fullName>
    </submittedName>
</protein>